<evidence type="ECO:0000313" key="4">
    <source>
        <dbReference type="Proteomes" id="UP000281549"/>
    </source>
</evidence>
<gene>
    <name evidence="3" type="ORF">ROZALSC1DRAFT_25772</name>
</gene>
<evidence type="ECO:0000256" key="1">
    <source>
        <dbReference type="SAM" id="SignalP"/>
    </source>
</evidence>
<dbReference type="Proteomes" id="UP000281549">
    <property type="component" value="Unassembled WGS sequence"/>
</dbReference>
<sequence>MKIFLSTLVLLTIVVALPTPSEQSSLVSVWLIMKEKVNWNLHQLKNFLLRKKVKSHDELALIEKLPDDLLLCVGKFLPLKDYHRFSTCSEILRESILYKDYKDMIEFLSTMRDRNGFSEDFSLKLLDNVVPMRLSKVPDELCYLSNYFSISFKMIESLKEFQNRFPKSKATIIYDPHILDENEVQNLTSFLQSGGKIHEFNFDLFESYFAFPELIPQVLQSGARKVFLKIMCEDMDYLDLIGKYITTSSAKQLKELNIFVSERPHADHNIDEQWSKFFQVLPQSKIEVLKIEQYATIRKDLLVHLAESLPLNIRTFKMGFFNINIQSLGSIFKTLAVKTNLKHLGLRDIKFRSSEYTLKNLRLLA</sequence>
<evidence type="ECO:0000259" key="2">
    <source>
        <dbReference type="Pfam" id="PF00646"/>
    </source>
</evidence>
<dbReference type="AlphaFoldDB" id="A0A4P9Y9X6"/>
<protein>
    <recommendedName>
        <fullName evidence="2">F-box domain-containing protein</fullName>
    </recommendedName>
</protein>
<accession>A0A4P9Y9X6</accession>
<name>A0A4P9Y9X6_ROZAC</name>
<feature type="non-terminal residue" evidence="3">
    <location>
        <position position="365"/>
    </location>
</feature>
<organism evidence="3 4">
    <name type="scientific">Rozella allomycis (strain CSF55)</name>
    <dbReference type="NCBI Taxonomy" id="988480"/>
    <lineage>
        <taxon>Eukaryota</taxon>
        <taxon>Fungi</taxon>
        <taxon>Fungi incertae sedis</taxon>
        <taxon>Cryptomycota</taxon>
        <taxon>Cryptomycota incertae sedis</taxon>
        <taxon>Rozella</taxon>
    </lineage>
</organism>
<feature type="signal peptide" evidence="1">
    <location>
        <begin position="1"/>
        <end position="16"/>
    </location>
</feature>
<evidence type="ECO:0000313" key="3">
    <source>
        <dbReference type="EMBL" id="RKP16007.1"/>
    </source>
</evidence>
<dbReference type="InterPro" id="IPR001810">
    <property type="entry name" value="F-box_dom"/>
</dbReference>
<feature type="chain" id="PRO_5020756645" description="F-box domain-containing protein" evidence="1">
    <location>
        <begin position="17"/>
        <end position="365"/>
    </location>
</feature>
<dbReference type="Pfam" id="PF00646">
    <property type="entry name" value="F-box"/>
    <property type="match status" value="1"/>
</dbReference>
<dbReference type="EMBL" id="ML007151">
    <property type="protein sequence ID" value="RKP16007.1"/>
    <property type="molecule type" value="Genomic_DNA"/>
</dbReference>
<keyword evidence="1" id="KW-0732">Signal</keyword>
<proteinExistence type="predicted"/>
<feature type="domain" description="F-box" evidence="2">
    <location>
        <begin position="62"/>
        <end position="97"/>
    </location>
</feature>
<reference evidence="4" key="1">
    <citation type="journal article" date="2018" name="Nat. Microbiol.">
        <title>Leveraging single-cell genomics to expand the fungal tree of life.</title>
        <authorList>
            <person name="Ahrendt S.R."/>
            <person name="Quandt C.A."/>
            <person name="Ciobanu D."/>
            <person name="Clum A."/>
            <person name="Salamov A."/>
            <person name="Andreopoulos B."/>
            <person name="Cheng J.F."/>
            <person name="Woyke T."/>
            <person name="Pelin A."/>
            <person name="Henrissat B."/>
            <person name="Reynolds N.K."/>
            <person name="Benny G.L."/>
            <person name="Smith M.E."/>
            <person name="James T.Y."/>
            <person name="Grigoriev I.V."/>
        </authorList>
    </citation>
    <scope>NUCLEOTIDE SEQUENCE [LARGE SCALE GENOMIC DNA]</scope>
    <source>
        <strain evidence="4">CSF55</strain>
    </source>
</reference>
<dbReference type="SUPFAM" id="SSF52047">
    <property type="entry name" value="RNI-like"/>
    <property type="match status" value="1"/>
</dbReference>